<evidence type="ECO:0000313" key="2">
    <source>
        <dbReference type="Proteomes" id="UP001273505"/>
    </source>
</evidence>
<dbReference type="RefSeq" id="WP_302723054.1">
    <property type="nucleotide sequence ID" value="NZ_JAULRU010000577.1"/>
</dbReference>
<dbReference type="EMBL" id="JAXAFO010000003">
    <property type="protein sequence ID" value="MDX6848203.1"/>
    <property type="molecule type" value="Genomic_DNA"/>
</dbReference>
<proteinExistence type="predicted"/>
<comment type="caution">
    <text evidence="1">The sequence shown here is derived from an EMBL/GenBank/DDBJ whole genome shotgun (WGS) entry which is preliminary data.</text>
</comment>
<dbReference type="Proteomes" id="UP001273505">
    <property type="component" value="Unassembled WGS sequence"/>
</dbReference>
<accession>A0ABU4RTJ3</accession>
<organism evidence="1 2">
    <name type="scientific">Gilvimarinus gilvus</name>
    <dbReference type="NCBI Taxonomy" id="3058038"/>
    <lineage>
        <taxon>Bacteria</taxon>
        <taxon>Pseudomonadati</taxon>
        <taxon>Pseudomonadota</taxon>
        <taxon>Gammaproteobacteria</taxon>
        <taxon>Cellvibrionales</taxon>
        <taxon>Cellvibrionaceae</taxon>
        <taxon>Gilvimarinus</taxon>
    </lineage>
</organism>
<reference evidence="1 2" key="1">
    <citation type="submission" date="2023-11" db="EMBL/GenBank/DDBJ databases">
        <title>Gilvimarinus fulvus sp. nov., isolated from the surface of Kelp.</title>
        <authorList>
            <person name="Sun Y.Y."/>
            <person name="Gong Y."/>
            <person name="Du Z.J."/>
        </authorList>
    </citation>
    <scope>NUCLEOTIDE SEQUENCE [LARGE SCALE GENOMIC DNA]</scope>
    <source>
        <strain evidence="1 2">SDUM040013</strain>
    </source>
</reference>
<keyword evidence="2" id="KW-1185">Reference proteome</keyword>
<name>A0ABU4RTJ3_9GAMM</name>
<evidence type="ECO:0000313" key="1">
    <source>
        <dbReference type="EMBL" id="MDX6848203.1"/>
    </source>
</evidence>
<gene>
    <name evidence="1" type="ORF">SCD92_02455</name>
</gene>
<protein>
    <submittedName>
        <fullName evidence="1">Uncharacterized protein</fullName>
    </submittedName>
</protein>
<sequence>MFKNNAVLKWFTRVGAILIGAMAILLVPNLSVFDAELLPEIQTRTATLAEPDVAGNALSDVYGLASATGMDAAEVGSALLEALHAKKAGGLPASLTAQEAKTLNGGQNLDKAWQAKYPAASCNSRSNLDCFYELRAQITETPQLDARLLSQLNRYDLIISKEHFVEDVYVLDYTSPLPHYGLLMQLGRIRAIQEFQRFGFAGLVESSRIDMAFWRMVLADSQTVIGKMVAQAALRWHLYSLSHAINEEPVVGDQQRTHLRQILQPLSRDELDISEAFNAELLTVVENSDDFLKYLAAQSTLNGFLLSLMSQPVASVNLYYRSSLLPMYGVSKLSGRAFLAEAKRFRKNNKLSYLNPYNLGGRITLQNPWPLVDYLGRLHDLSGIYSLVSLQLEIKSSTASVQDAIAGSSFKNPYTEKPFSYDDVNHTLGFDCFNNRIVCEVVVR</sequence>